<dbReference type="EMBL" id="JPOX01000012">
    <property type="protein sequence ID" value="KFX48248.1"/>
    <property type="molecule type" value="Genomic_DNA"/>
</dbReference>
<evidence type="ECO:0000313" key="2">
    <source>
        <dbReference type="EMBL" id="KFX48248.1"/>
    </source>
</evidence>
<dbReference type="HOGENOM" id="CLU_011937_4_1_1"/>
<gene>
    <name evidence="2" type="ORF">GQ26_0120010</name>
</gene>
<dbReference type="AlphaFoldDB" id="A0A093XSK5"/>
<proteinExistence type="predicted"/>
<name>A0A093XSK5_TALMA</name>
<sequence length="701" mass="80512">MGRRKILGTVTLQSGGSYTGWSASGVCSREVLQQKFDQALTETRATTLYAETTKCHIERMEKFWTEYCAIFALEPRETLRECQTARIENFLHWVVTTCTIKKTSTVTTYWRQLSQLHITWWQCRVSPQTLKEIFVFIEGRLTKEYGLDNTESEKPLLEAEEFIKVIQYHWAADINVFPNERQRVQVAAILLLAAYTGSRPGALLNITYRDLRLYVEKHRKTGKHELKLAVTLTKTKSGQKRKRPKTYIFHLDENPVFCIITHMISIAFDDEAYNAPEDFSPRHLFALKAKKKPSQTVPWKKEMLDIPVFRRAIKTPQGVETSDKLALPYNQYHGWLVLLGVALGFIYTLTTYCLRRALGNAINDDPNSNAAVRNLVLDHGTGSKIFERNYISRTIRYFTQDYFWGKSSDHESARTASQIGLLRDPDRPRKLSAELGQQIRQDPEVQELAAVRSRLCAQIEEVFGVIEMAQGEPIYNDYQAVKASLAATIRKKERALLKQIQEEYDMNAPVLAIQQQMSGEQSDDDDDDDDKEGAPAQTTSIRIAERRYIAECAVRDPSVLHDQKGYAFHVEFSVALIALCKRRDRRPVKTRRSPEPVTVKTALDSPRLPQIEPEIKRDSPLKCQGWQCVFCLTSNDLPLEERKRKYKRKYTLQKHVDRCRLQYYGPDDPIPCPDGHACAGLILNGKMELKAHFAHDHGCFL</sequence>
<comment type="caution">
    <text evidence="2">The sequence shown here is derived from an EMBL/GenBank/DDBJ whole genome shotgun (WGS) entry which is preliminary data.</text>
</comment>
<feature type="region of interest" description="Disordered" evidence="1">
    <location>
        <begin position="516"/>
        <end position="538"/>
    </location>
</feature>
<feature type="compositionally biased region" description="Acidic residues" evidence="1">
    <location>
        <begin position="521"/>
        <end position="531"/>
    </location>
</feature>
<dbReference type="GO" id="GO:0003677">
    <property type="term" value="F:DNA binding"/>
    <property type="evidence" value="ECO:0007669"/>
    <property type="project" value="InterPro"/>
</dbReference>
<protein>
    <submittedName>
        <fullName evidence="2">Laminin subunit alpha-2</fullName>
    </submittedName>
</protein>
<dbReference type="PANTHER" id="PTHR37535:SF3">
    <property type="entry name" value="FLUG DOMAIN-CONTAINING PROTEIN"/>
    <property type="match status" value="1"/>
</dbReference>
<reference key="1">
    <citation type="journal article" date="2014" name="PLoS Genet.">
        <title>Signature Gene Expression Reveals Novel Clues to the Molecular Mechanisms of Dimorphic Transition in Penicillium marneffei.</title>
        <authorList>
            <person name="Yang E."/>
            <person name="Wang G."/>
            <person name="Cai J."/>
            <person name="Woo P.C."/>
            <person name="Lau S.K."/>
            <person name="Yuen K.-Y."/>
            <person name="Chow W.-N."/>
            <person name="Lin X."/>
        </authorList>
    </citation>
    <scope>NUCLEOTIDE SEQUENCE [LARGE SCALE GENOMIC DNA]</scope>
    <source>
        <strain>PM1</strain>
    </source>
</reference>
<accession>A0A093XSK5</accession>
<dbReference type="PANTHER" id="PTHR37535">
    <property type="entry name" value="FLUG DOMAIN PROTEIN"/>
    <property type="match status" value="1"/>
</dbReference>
<dbReference type="InterPro" id="IPR011010">
    <property type="entry name" value="DNA_brk_join_enz"/>
</dbReference>
<evidence type="ECO:0000256" key="1">
    <source>
        <dbReference type="SAM" id="MobiDB-lite"/>
    </source>
</evidence>
<reference evidence="2" key="2">
    <citation type="journal article" date="2014" name="PLoS Genet.">
        <title>Signature gene expression reveals novel clues to the molecular mechanisms of dimorphic transition in Penicillium marneffei.</title>
        <authorList>
            <person name="Yang E."/>
            <person name="Wang G."/>
            <person name="Cai J."/>
            <person name="Woo P.C."/>
            <person name="Lau S.K."/>
            <person name="Yuen K.-Y."/>
            <person name="Chow W.-N."/>
            <person name="Lin X."/>
        </authorList>
    </citation>
    <scope>NUCLEOTIDE SEQUENCE</scope>
    <source>
        <strain evidence="2">PM1</strain>
    </source>
</reference>
<dbReference type="Pfam" id="PF11917">
    <property type="entry name" value="DUF3435"/>
    <property type="match status" value="1"/>
</dbReference>
<organism evidence="2">
    <name type="scientific">Talaromyces marneffei PM1</name>
    <dbReference type="NCBI Taxonomy" id="1077442"/>
    <lineage>
        <taxon>Eukaryota</taxon>
        <taxon>Fungi</taxon>
        <taxon>Dikarya</taxon>
        <taxon>Ascomycota</taxon>
        <taxon>Pezizomycotina</taxon>
        <taxon>Eurotiomycetes</taxon>
        <taxon>Eurotiomycetidae</taxon>
        <taxon>Eurotiales</taxon>
        <taxon>Trichocomaceae</taxon>
        <taxon>Talaromyces</taxon>
        <taxon>Talaromyces sect. Talaromyces</taxon>
    </lineage>
</organism>
<dbReference type="SUPFAM" id="SSF56349">
    <property type="entry name" value="DNA breaking-rejoining enzymes"/>
    <property type="match status" value="1"/>
</dbReference>
<dbReference type="InterPro" id="IPR021842">
    <property type="entry name" value="DUF3435"/>
</dbReference>